<dbReference type="EMBL" id="KN847044">
    <property type="protein sequence ID" value="KIW26266.1"/>
    <property type="molecule type" value="Genomic_DNA"/>
</dbReference>
<evidence type="ECO:0000313" key="5">
    <source>
        <dbReference type="Proteomes" id="UP000054466"/>
    </source>
</evidence>
<evidence type="ECO:0000256" key="1">
    <source>
        <dbReference type="ARBA" id="ARBA00004606"/>
    </source>
</evidence>
<dbReference type="VEuPathDB" id="FungiDB:PV07_09378"/>
<dbReference type="Pfam" id="PF12141">
    <property type="entry name" value="BMT"/>
    <property type="match status" value="2"/>
</dbReference>
<evidence type="ECO:0000256" key="2">
    <source>
        <dbReference type="ARBA" id="ARBA00009486"/>
    </source>
</evidence>
<comment type="subcellular location">
    <subcellularLocation>
        <location evidence="1">Membrane</location>
        <topology evidence="1">Single-pass type II membrane protein</topology>
    </subcellularLocation>
</comment>
<evidence type="ECO:0000256" key="3">
    <source>
        <dbReference type="ARBA" id="ARBA00022968"/>
    </source>
</evidence>
<dbReference type="HOGENOM" id="CLU_013841_2_1_1"/>
<keyword evidence="5" id="KW-1185">Reference proteome</keyword>
<evidence type="ECO:0000313" key="4">
    <source>
        <dbReference type="EMBL" id="KIW26266.1"/>
    </source>
</evidence>
<dbReference type="GO" id="GO:0000030">
    <property type="term" value="F:mannosyltransferase activity"/>
    <property type="evidence" value="ECO:0007669"/>
    <property type="project" value="InterPro"/>
</dbReference>
<comment type="similarity">
    <text evidence="2">Belongs to the BMT family.</text>
</comment>
<dbReference type="Proteomes" id="UP000054466">
    <property type="component" value="Unassembled WGS sequence"/>
</dbReference>
<reference evidence="4 5" key="1">
    <citation type="submission" date="2015-01" db="EMBL/GenBank/DDBJ databases">
        <title>The Genome Sequence of Cladophialophora immunda CBS83496.</title>
        <authorList>
            <consortium name="The Broad Institute Genomics Platform"/>
            <person name="Cuomo C."/>
            <person name="de Hoog S."/>
            <person name="Gorbushina A."/>
            <person name="Stielow B."/>
            <person name="Teixiera M."/>
            <person name="Abouelleil A."/>
            <person name="Chapman S.B."/>
            <person name="Priest M."/>
            <person name="Young S.K."/>
            <person name="Wortman J."/>
            <person name="Nusbaum C."/>
            <person name="Birren B."/>
        </authorList>
    </citation>
    <scope>NUCLEOTIDE SEQUENCE [LARGE SCALE GENOMIC DNA]</scope>
    <source>
        <strain evidence="4 5">CBS 83496</strain>
    </source>
</reference>
<dbReference type="RefSeq" id="XP_016246482.1">
    <property type="nucleotide sequence ID" value="XM_016396626.1"/>
</dbReference>
<accession>A0A0D1ZES4</accession>
<name>A0A0D1ZES4_9EURO</name>
<proteinExistence type="inferred from homology"/>
<dbReference type="OrthoDB" id="3631276at2759"/>
<keyword evidence="3" id="KW-0735">Signal-anchor</keyword>
<organism evidence="4 5">
    <name type="scientific">Cladophialophora immunda</name>
    <dbReference type="NCBI Taxonomy" id="569365"/>
    <lineage>
        <taxon>Eukaryota</taxon>
        <taxon>Fungi</taxon>
        <taxon>Dikarya</taxon>
        <taxon>Ascomycota</taxon>
        <taxon>Pezizomycotina</taxon>
        <taxon>Eurotiomycetes</taxon>
        <taxon>Chaetothyriomycetidae</taxon>
        <taxon>Chaetothyriales</taxon>
        <taxon>Herpotrichiellaceae</taxon>
        <taxon>Cladophialophora</taxon>
    </lineage>
</organism>
<dbReference type="GeneID" id="27348572"/>
<dbReference type="AlphaFoldDB" id="A0A0D1ZES4"/>
<gene>
    <name evidence="4" type="ORF">PV07_09378</name>
</gene>
<keyword evidence="3" id="KW-0812">Transmembrane</keyword>
<sequence length="559" mass="63513">MQSTSSSVKMKLEILQQYAVPGNIPWTSRKVRIIAVLCGILCLRFFLGALDVKPIQNRLPNALRQQTYLDQAGFQSIPITGFVNTGDLSSRTCEDLRHEGELRVDKSLYLEDDLEHIARSLAGHPMIDYSQQEKGLTFRQMVAKTWARLSGSSVWIEKFKVFLTVTRVIFYDNGLRHKPVISFLAGQLHDENWNELKNYTIQWQSEEIKFPTVFNIPAPFKQGDRYFGPEDPRVILEEGVEDAEPIVTFNMLYDLKTGDRAMYIFRPFSNDTTVLTITGQTERAHAEKNWAPFFINEHEPISPGHYKWPSHYIHFIYDFNPLRVLKCHTLNGWCHFVYEQKVPDELRGSGLNANGRMTGGTNMVPLQLETRSNLNAWVGFPRSHINIGCTDDLAMYRPELMIMTAHGDHFYLSFMSGPIDFGTAAMTPEAISDPCGEGKVVIANSIAKWDRRPKHDVLTLTFSVADSTVQIMQLASLSKFVSQLPHVAHLDGAFLADMSSRNKTEWDLRYTAVSKDVLDCTMEAASYYSEIIAAPFKGLSKEELSYENGKWDWKAGAVI</sequence>
<dbReference type="GO" id="GO:0016020">
    <property type="term" value="C:membrane"/>
    <property type="evidence" value="ECO:0007669"/>
    <property type="project" value="UniProtKB-SubCell"/>
</dbReference>
<protein>
    <submittedName>
        <fullName evidence="4">Uncharacterized protein</fullName>
    </submittedName>
</protein>
<dbReference type="STRING" id="569365.A0A0D1ZES4"/>
<dbReference type="InterPro" id="IPR021988">
    <property type="entry name" value="BMT1"/>
</dbReference>